<dbReference type="GO" id="GO:0046873">
    <property type="term" value="F:metal ion transmembrane transporter activity"/>
    <property type="evidence" value="ECO:0007669"/>
    <property type="project" value="InterPro"/>
</dbReference>
<evidence type="ECO:0000256" key="3">
    <source>
        <dbReference type="ARBA" id="ARBA00022692"/>
    </source>
</evidence>
<comment type="similarity">
    <text evidence="2 6">Belongs to the GDT1 family.</text>
</comment>
<evidence type="ECO:0000256" key="2">
    <source>
        <dbReference type="ARBA" id="ARBA00009190"/>
    </source>
</evidence>
<reference evidence="8" key="1">
    <citation type="submission" date="2016-10" db="EMBL/GenBank/DDBJ databases">
        <authorList>
            <person name="Varghese N."/>
            <person name="Submissions S."/>
        </authorList>
    </citation>
    <scope>NUCLEOTIDE SEQUENCE [LARGE SCALE GENOMIC DNA]</scope>
    <source>
        <strain evidence="8">DSM 9990</strain>
    </source>
</reference>
<dbReference type="Proteomes" id="UP000199611">
    <property type="component" value="Unassembled WGS sequence"/>
</dbReference>
<dbReference type="InterPro" id="IPR001727">
    <property type="entry name" value="GDT1-like"/>
</dbReference>
<evidence type="ECO:0000313" key="7">
    <source>
        <dbReference type="EMBL" id="SFM79696.1"/>
    </source>
</evidence>
<name>A0A1I4TSF0_9BACT</name>
<sequence length="94" mass="10204">MDWKVFFTTFFAIFIAELGDKTQLATFSFAAGTGSRLAVFLAASLALVCTSALGVVAAEVVQKWVSPRTLQLVSGLLFILVGLWMLLSWKSKSI</sequence>
<accession>A0A1I4TSF0</accession>
<evidence type="ECO:0000256" key="5">
    <source>
        <dbReference type="ARBA" id="ARBA00023136"/>
    </source>
</evidence>
<feature type="transmembrane region" description="Helical" evidence="6">
    <location>
        <begin position="70"/>
        <end position="89"/>
    </location>
</feature>
<dbReference type="STRING" id="39841.SAMN05660836_01497"/>
<feature type="transmembrane region" description="Helical" evidence="6">
    <location>
        <begin position="37"/>
        <end position="58"/>
    </location>
</feature>
<dbReference type="Pfam" id="PF01169">
    <property type="entry name" value="GDT1"/>
    <property type="match status" value="1"/>
</dbReference>
<protein>
    <recommendedName>
        <fullName evidence="6">GDT1 family protein</fullName>
    </recommendedName>
</protein>
<dbReference type="EMBL" id="FOUU01000004">
    <property type="protein sequence ID" value="SFM79696.1"/>
    <property type="molecule type" value="Genomic_DNA"/>
</dbReference>
<evidence type="ECO:0000256" key="4">
    <source>
        <dbReference type="ARBA" id="ARBA00022989"/>
    </source>
</evidence>
<gene>
    <name evidence="7" type="ORF">SAMN05660836_01497</name>
</gene>
<keyword evidence="5 6" id="KW-0472">Membrane</keyword>
<evidence type="ECO:0000313" key="8">
    <source>
        <dbReference type="Proteomes" id="UP000199611"/>
    </source>
</evidence>
<evidence type="ECO:0000256" key="6">
    <source>
        <dbReference type="RuleBase" id="RU365102"/>
    </source>
</evidence>
<dbReference type="PANTHER" id="PTHR12608:SF1">
    <property type="entry name" value="TRANSMEMBRANE PROTEIN 165"/>
    <property type="match status" value="1"/>
</dbReference>
<organism evidence="7 8">
    <name type="scientific">Thermodesulforhabdus norvegica</name>
    <dbReference type="NCBI Taxonomy" id="39841"/>
    <lineage>
        <taxon>Bacteria</taxon>
        <taxon>Pseudomonadati</taxon>
        <taxon>Thermodesulfobacteriota</taxon>
        <taxon>Syntrophobacteria</taxon>
        <taxon>Syntrophobacterales</taxon>
        <taxon>Thermodesulforhabdaceae</taxon>
        <taxon>Thermodesulforhabdus</taxon>
    </lineage>
</organism>
<comment type="caution">
    <text evidence="6">Lacks conserved residue(s) required for the propagation of feature annotation.</text>
</comment>
<comment type="subcellular location">
    <subcellularLocation>
        <location evidence="1 6">Membrane</location>
        <topology evidence="1 6">Multi-pass membrane protein</topology>
    </subcellularLocation>
</comment>
<keyword evidence="4 6" id="KW-1133">Transmembrane helix</keyword>
<dbReference type="AlphaFoldDB" id="A0A1I4TSF0"/>
<keyword evidence="8" id="KW-1185">Reference proteome</keyword>
<dbReference type="PANTHER" id="PTHR12608">
    <property type="entry name" value="TRANSMEMBRANE PROTEIN HTP-1 RELATED"/>
    <property type="match status" value="1"/>
</dbReference>
<dbReference type="RefSeq" id="WP_093394692.1">
    <property type="nucleotide sequence ID" value="NZ_FOUU01000004.1"/>
</dbReference>
<dbReference type="GO" id="GO:0016020">
    <property type="term" value="C:membrane"/>
    <property type="evidence" value="ECO:0007669"/>
    <property type="project" value="UniProtKB-SubCell"/>
</dbReference>
<keyword evidence="3 6" id="KW-0812">Transmembrane</keyword>
<proteinExistence type="inferred from homology"/>
<dbReference type="OrthoDB" id="9801356at2"/>
<evidence type="ECO:0000256" key="1">
    <source>
        <dbReference type="ARBA" id="ARBA00004141"/>
    </source>
</evidence>